<evidence type="ECO:0000259" key="5">
    <source>
        <dbReference type="PROSITE" id="PS00125"/>
    </source>
</evidence>
<gene>
    <name evidence="6" type="ORF">M0811_12294</name>
</gene>
<dbReference type="InterPro" id="IPR029052">
    <property type="entry name" value="Metallo-depent_PP-like"/>
</dbReference>
<dbReference type="PROSITE" id="PS00125">
    <property type="entry name" value="SER_THR_PHOSPHATASE"/>
    <property type="match status" value="1"/>
</dbReference>
<dbReference type="InterPro" id="IPR004843">
    <property type="entry name" value="Calcineurin-like_PHP"/>
</dbReference>
<keyword evidence="3" id="KW-0464">Manganese</keyword>
<dbReference type="SMART" id="SM00156">
    <property type="entry name" value="PP2Ac"/>
    <property type="match status" value="1"/>
</dbReference>
<dbReference type="EMBL" id="JAPDFW010000115">
    <property type="protein sequence ID" value="KAJ5068436.1"/>
    <property type="molecule type" value="Genomic_DNA"/>
</dbReference>
<dbReference type="CDD" id="cd07415">
    <property type="entry name" value="MPP_PP2A_PP4_PP6"/>
    <property type="match status" value="1"/>
</dbReference>
<dbReference type="EC" id="3.1.3.16" evidence="4"/>
<protein>
    <recommendedName>
        <fullName evidence="4">Serine/threonine-protein phosphatase</fullName>
        <ecNumber evidence="4">3.1.3.16</ecNumber>
    </recommendedName>
</protein>
<dbReference type="PRINTS" id="PR00114">
    <property type="entry name" value="STPHPHTASE"/>
</dbReference>
<reference evidence="6" key="1">
    <citation type="submission" date="2022-10" db="EMBL/GenBank/DDBJ databases">
        <title>Novel sulphate-reducing endosymbionts in the free-living metamonad Anaeramoeba.</title>
        <authorList>
            <person name="Jerlstrom-Hultqvist J."/>
            <person name="Cepicka I."/>
            <person name="Gallot-Lavallee L."/>
            <person name="Salas-Leiva D."/>
            <person name="Curtis B.A."/>
            <person name="Zahonova K."/>
            <person name="Pipaliya S."/>
            <person name="Dacks J."/>
            <person name="Roger A.J."/>
        </authorList>
    </citation>
    <scope>NUCLEOTIDE SEQUENCE</scope>
    <source>
        <strain evidence="6">BMAN</strain>
    </source>
</reference>
<dbReference type="GO" id="GO:0046872">
    <property type="term" value="F:metal ion binding"/>
    <property type="evidence" value="ECO:0007669"/>
    <property type="project" value="UniProtKB-KW"/>
</dbReference>
<dbReference type="AlphaFoldDB" id="A0A9Q0L8M8"/>
<evidence type="ECO:0000313" key="7">
    <source>
        <dbReference type="Proteomes" id="UP001149090"/>
    </source>
</evidence>
<evidence type="ECO:0000256" key="4">
    <source>
        <dbReference type="RuleBase" id="RU004273"/>
    </source>
</evidence>
<feature type="domain" description="Serine/threonine specific protein phosphatases" evidence="5">
    <location>
        <begin position="114"/>
        <end position="119"/>
    </location>
</feature>
<accession>A0A9Q0L8M8</accession>
<keyword evidence="2 4" id="KW-0378">Hydrolase</keyword>
<dbReference type="Proteomes" id="UP001149090">
    <property type="component" value="Unassembled WGS sequence"/>
</dbReference>
<evidence type="ECO:0000256" key="1">
    <source>
        <dbReference type="ARBA" id="ARBA00022723"/>
    </source>
</evidence>
<dbReference type="GO" id="GO:0004722">
    <property type="term" value="F:protein serine/threonine phosphatase activity"/>
    <property type="evidence" value="ECO:0007669"/>
    <property type="project" value="UniProtKB-EC"/>
</dbReference>
<dbReference type="PANTHER" id="PTHR45619">
    <property type="entry name" value="SERINE/THREONINE-PROTEIN PHOSPHATASE PP2A-RELATED"/>
    <property type="match status" value="1"/>
</dbReference>
<organism evidence="6 7">
    <name type="scientific">Anaeramoeba ignava</name>
    <name type="common">Anaerobic marine amoeba</name>
    <dbReference type="NCBI Taxonomy" id="1746090"/>
    <lineage>
        <taxon>Eukaryota</taxon>
        <taxon>Metamonada</taxon>
        <taxon>Anaeramoebidae</taxon>
        <taxon>Anaeramoeba</taxon>
    </lineage>
</organism>
<proteinExistence type="inferred from homology"/>
<evidence type="ECO:0000256" key="2">
    <source>
        <dbReference type="ARBA" id="ARBA00022801"/>
    </source>
</evidence>
<comment type="similarity">
    <text evidence="4">Belongs to the PPP phosphatase family.</text>
</comment>
<sequence>MQSIINLQTLDQQIDQLLNSRALSEYEIKTLCEKVKEILIKEDNVVTVRSPVTVCGDIHGQFPDLLELFRIAGSCPDTNFLFLGDYVDRGLYSIETVTTMVALKARYPNRITLLRGNHESRQITTVYGFYDECIQKYGSANVWNYFTELFDFLPIGALIDQEIFCIHGGLSPALKTIDQLKKLDRFQEIPNEGLMCDLMWSDPDDRNGWGISPRGAGFTFGKDNTNNFHKANGLTLTARAHQLVMEGFNLCHDGKVVTLFSAPNYCMRCGNKGAIMEVDDQMTKRFLQFETSPETATAIISDEPPEYFL</sequence>
<dbReference type="InterPro" id="IPR006186">
    <property type="entry name" value="Ser/Thr-sp_prot-phosphatase"/>
</dbReference>
<dbReference type="OMA" id="EGYNWGQ"/>
<dbReference type="Gene3D" id="3.60.21.10">
    <property type="match status" value="1"/>
</dbReference>
<keyword evidence="1" id="KW-0479">Metal-binding</keyword>
<keyword evidence="7" id="KW-1185">Reference proteome</keyword>
<evidence type="ECO:0000313" key="6">
    <source>
        <dbReference type="EMBL" id="KAJ5068436.1"/>
    </source>
</evidence>
<dbReference type="SUPFAM" id="SSF56300">
    <property type="entry name" value="Metallo-dependent phosphatases"/>
    <property type="match status" value="1"/>
</dbReference>
<dbReference type="InterPro" id="IPR047129">
    <property type="entry name" value="PPA2-like"/>
</dbReference>
<dbReference type="OrthoDB" id="1930084at2759"/>
<dbReference type="Pfam" id="PF00149">
    <property type="entry name" value="Metallophos"/>
    <property type="match status" value="1"/>
</dbReference>
<evidence type="ECO:0000256" key="3">
    <source>
        <dbReference type="ARBA" id="ARBA00023211"/>
    </source>
</evidence>
<comment type="caution">
    <text evidence="6">The sequence shown here is derived from an EMBL/GenBank/DDBJ whole genome shotgun (WGS) entry which is preliminary data.</text>
</comment>
<comment type="catalytic activity">
    <reaction evidence="4">
        <text>O-phospho-L-threonyl-[protein] + H2O = L-threonyl-[protein] + phosphate</text>
        <dbReference type="Rhea" id="RHEA:47004"/>
        <dbReference type="Rhea" id="RHEA-COMP:11060"/>
        <dbReference type="Rhea" id="RHEA-COMP:11605"/>
        <dbReference type="ChEBI" id="CHEBI:15377"/>
        <dbReference type="ChEBI" id="CHEBI:30013"/>
        <dbReference type="ChEBI" id="CHEBI:43474"/>
        <dbReference type="ChEBI" id="CHEBI:61977"/>
        <dbReference type="EC" id="3.1.3.16"/>
    </reaction>
</comment>
<name>A0A9Q0L8M8_ANAIG</name>